<organism evidence="1 2">
    <name type="scientific">Ruminococcoides intestinihominis</name>
    <dbReference type="NCBI Taxonomy" id="3133161"/>
    <lineage>
        <taxon>Bacteria</taxon>
        <taxon>Bacillati</taxon>
        <taxon>Bacillota</taxon>
        <taxon>Clostridia</taxon>
        <taxon>Eubacteriales</taxon>
        <taxon>Oscillospiraceae</taxon>
        <taxon>Ruminococcoides</taxon>
    </lineage>
</organism>
<name>A0ABV1HT26_9FIRM</name>
<sequence>MYDLKVKDGGTVFLGNTEEKVYDVDSIFQRIELCLSLDKGSFIYNKNLGSTIPKLDYSTEEDLAQLEMYINQCVFNIVNTRVTVLWVDKEKQTVNISLKLGNKEYVREVNVCGRL</sequence>
<evidence type="ECO:0008006" key="3">
    <source>
        <dbReference type="Google" id="ProtNLM"/>
    </source>
</evidence>
<dbReference type="EMBL" id="JBBMFI010000011">
    <property type="protein sequence ID" value="MEQ2565480.1"/>
    <property type="molecule type" value="Genomic_DNA"/>
</dbReference>
<keyword evidence="2" id="KW-1185">Reference proteome</keyword>
<evidence type="ECO:0000313" key="1">
    <source>
        <dbReference type="EMBL" id="MEQ2565480.1"/>
    </source>
</evidence>
<reference evidence="1 2" key="1">
    <citation type="submission" date="2024-03" db="EMBL/GenBank/DDBJ databases">
        <title>Human intestinal bacterial collection.</title>
        <authorList>
            <person name="Pauvert C."/>
            <person name="Hitch T.C.A."/>
            <person name="Clavel T."/>
        </authorList>
    </citation>
    <scope>NUCLEOTIDE SEQUENCE [LARGE SCALE GENOMIC DNA]</scope>
    <source>
        <strain evidence="1 2">CLA-AP-H18</strain>
    </source>
</reference>
<evidence type="ECO:0000313" key="2">
    <source>
        <dbReference type="Proteomes" id="UP001478133"/>
    </source>
</evidence>
<dbReference type="SUPFAM" id="SSF160719">
    <property type="entry name" value="gpW/gp25-like"/>
    <property type="match status" value="1"/>
</dbReference>
<gene>
    <name evidence="1" type="ORF">ABFO16_04425</name>
</gene>
<dbReference type="Proteomes" id="UP001478133">
    <property type="component" value="Unassembled WGS sequence"/>
</dbReference>
<protein>
    <recommendedName>
        <fullName evidence="3">DUF2634 domain-containing protein</fullName>
    </recommendedName>
</protein>
<dbReference type="RefSeq" id="WP_022505825.1">
    <property type="nucleotide sequence ID" value="NZ_JBBMEY010000013.1"/>
</dbReference>
<comment type="caution">
    <text evidence="1">The sequence shown here is derived from an EMBL/GenBank/DDBJ whole genome shotgun (WGS) entry which is preliminary data.</text>
</comment>
<proteinExistence type="predicted"/>
<dbReference type="Gene3D" id="3.10.450.40">
    <property type="match status" value="1"/>
</dbReference>
<accession>A0ABV1HT26</accession>